<reference evidence="11 12" key="1">
    <citation type="submission" date="2020-06" db="EMBL/GenBank/DDBJ databases">
        <authorList>
            <consortium name="Wellcome Sanger Institute Data Sharing"/>
        </authorList>
    </citation>
    <scope>NUCLEOTIDE SEQUENCE [LARGE SCALE GENOMIC DNA]</scope>
</reference>
<keyword evidence="3" id="KW-0813">Transport</keyword>
<reference evidence="11" key="2">
    <citation type="submission" date="2025-08" db="UniProtKB">
        <authorList>
            <consortium name="Ensembl"/>
        </authorList>
    </citation>
    <scope>IDENTIFICATION</scope>
</reference>
<gene>
    <name evidence="11" type="primary">SLC38A10</name>
</gene>
<dbReference type="GO" id="GO:0016020">
    <property type="term" value="C:membrane"/>
    <property type="evidence" value="ECO:0007669"/>
    <property type="project" value="UniProtKB-SubCell"/>
</dbReference>
<feature type="region of interest" description="Disordered" evidence="8">
    <location>
        <begin position="421"/>
        <end position="547"/>
    </location>
</feature>
<dbReference type="Ensembl" id="ENSDCDT00010000977.1">
    <property type="protein sequence ID" value="ENSDCDP00010000933.1"/>
    <property type="gene ID" value="ENSDCDG00010000529.1"/>
</dbReference>
<dbReference type="Proteomes" id="UP000694580">
    <property type="component" value="Chromosome 2"/>
</dbReference>
<keyword evidence="12" id="KW-1185">Reference proteome</keyword>
<evidence type="ECO:0000256" key="4">
    <source>
        <dbReference type="ARBA" id="ARBA00022692"/>
    </source>
</evidence>
<protein>
    <recommendedName>
        <fullName evidence="10">Amino acid transporter transmembrane domain-containing protein</fullName>
    </recommendedName>
</protein>
<dbReference type="PANTHER" id="PTHR22950:SF646">
    <property type="entry name" value="SODIUM-COUPLED NEUTRAL AMINO ACID TRANSPORTER 10-RELATED"/>
    <property type="match status" value="1"/>
</dbReference>
<feature type="compositionally biased region" description="Basic and acidic residues" evidence="8">
    <location>
        <begin position="738"/>
        <end position="773"/>
    </location>
</feature>
<proteinExistence type="inferred from homology"/>
<evidence type="ECO:0000256" key="7">
    <source>
        <dbReference type="ARBA" id="ARBA00023136"/>
    </source>
</evidence>
<feature type="compositionally biased region" description="Basic and acidic residues" evidence="8">
    <location>
        <begin position="455"/>
        <end position="471"/>
    </location>
</feature>
<evidence type="ECO:0000313" key="11">
    <source>
        <dbReference type="Ensembl" id="ENSDCDP00010000933.1"/>
    </source>
</evidence>
<feature type="transmembrane region" description="Helical" evidence="9">
    <location>
        <begin position="316"/>
        <end position="336"/>
    </location>
</feature>
<evidence type="ECO:0000256" key="9">
    <source>
        <dbReference type="SAM" id="Phobius"/>
    </source>
</evidence>
<evidence type="ECO:0000256" key="1">
    <source>
        <dbReference type="ARBA" id="ARBA00004141"/>
    </source>
</evidence>
<keyword evidence="6 9" id="KW-1133">Transmembrane helix</keyword>
<feature type="transmembrane region" description="Helical" evidence="9">
    <location>
        <begin position="186"/>
        <end position="205"/>
    </location>
</feature>
<evidence type="ECO:0000313" key="12">
    <source>
        <dbReference type="Proteomes" id="UP000694580"/>
    </source>
</evidence>
<feature type="transmembrane region" description="Helical" evidence="9">
    <location>
        <begin position="33"/>
        <end position="55"/>
    </location>
</feature>
<feature type="compositionally biased region" description="Basic and acidic residues" evidence="8">
    <location>
        <begin position="714"/>
        <end position="723"/>
    </location>
</feature>
<feature type="transmembrane region" description="Helical" evidence="9">
    <location>
        <begin position="121"/>
        <end position="139"/>
    </location>
</feature>
<evidence type="ECO:0000256" key="2">
    <source>
        <dbReference type="ARBA" id="ARBA00008066"/>
    </source>
</evidence>
<feature type="compositionally biased region" description="Basic and acidic residues" evidence="8">
    <location>
        <begin position="643"/>
        <end position="704"/>
    </location>
</feature>
<comment type="subcellular location">
    <subcellularLocation>
        <location evidence="1">Membrane</location>
        <topology evidence="1">Multi-pass membrane protein</topology>
    </subcellularLocation>
</comment>
<keyword evidence="4 9" id="KW-0812">Transmembrane</keyword>
<organism evidence="11 12">
    <name type="scientific">Denticeps clupeoides</name>
    <name type="common">denticle herring</name>
    <dbReference type="NCBI Taxonomy" id="299321"/>
    <lineage>
        <taxon>Eukaryota</taxon>
        <taxon>Metazoa</taxon>
        <taxon>Chordata</taxon>
        <taxon>Craniata</taxon>
        <taxon>Vertebrata</taxon>
        <taxon>Euteleostomi</taxon>
        <taxon>Actinopterygii</taxon>
        <taxon>Neopterygii</taxon>
        <taxon>Teleostei</taxon>
        <taxon>Clupei</taxon>
        <taxon>Clupeiformes</taxon>
        <taxon>Denticipitoidei</taxon>
        <taxon>Denticipitidae</taxon>
        <taxon>Denticeps</taxon>
    </lineage>
</organism>
<evidence type="ECO:0000259" key="10">
    <source>
        <dbReference type="Pfam" id="PF01490"/>
    </source>
</evidence>
<evidence type="ECO:0000256" key="5">
    <source>
        <dbReference type="ARBA" id="ARBA00022970"/>
    </source>
</evidence>
<feature type="compositionally biased region" description="Basic and acidic residues" evidence="8">
    <location>
        <begin position="493"/>
        <end position="547"/>
    </location>
</feature>
<feature type="region of interest" description="Disordered" evidence="8">
    <location>
        <begin position="582"/>
        <end position="774"/>
    </location>
</feature>
<feature type="transmembrane region" description="Helical" evidence="9">
    <location>
        <begin position="342"/>
        <end position="363"/>
    </location>
</feature>
<feature type="transmembrane region" description="Helical" evidence="9">
    <location>
        <begin position="226"/>
        <end position="249"/>
    </location>
</feature>
<dbReference type="AlphaFoldDB" id="A0AAY3ZV40"/>
<keyword evidence="5" id="KW-0029">Amino-acid transport</keyword>
<dbReference type="GO" id="GO:0015179">
    <property type="term" value="F:L-amino acid transmembrane transporter activity"/>
    <property type="evidence" value="ECO:0007669"/>
    <property type="project" value="TreeGrafter"/>
</dbReference>
<comment type="similarity">
    <text evidence="2">Belongs to the amino acid/polyamine transporter 2 family.</text>
</comment>
<dbReference type="Pfam" id="PF01490">
    <property type="entry name" value="Aa_trans"/>
    <property type="match status" value="1"/>
</dbReference>
<name>A0AAY3ZV40_9TELE</name>
<reference evidence="11" key="3">
    <citation type="submission" date="2025-09" db="UniProtKB">
        <authorList>
            <consortium name="Ensembl"/>
        </authorList>
    </citation>
    <scope>IDENTIFICATION</scope>
</reference>
<feature type="transmembrane region" description="Helical" evidence="9">
    <location>
        <begin position="80"/>
        <end position="101"/>
    </location>
</feature>
<dbReference type="PANTHER" id="PTHR22950">
    <property type="entry name" value="AMINO ACID TRANSPORTER"/>
    <property type="match status" value="1"/>
</dbReference>
<feature type="domain" description="Amino acid transporter transmembrane" evidence="10">
    <location>
        <begin position="2"/>
        <end position="379"/>
    </location>
</feature>
<feature type="transmembrane region" description="Helical" evidence="9">
    <location>
        <begin position="375"/>
        <end position="394"/>
    </location>
</feature>
<dbReference type="InterPro" id="IPR013057">
    <property type="entry name" value="AA_transpt_TM"/>
</dbReference>
<accession>A0AAY3ZV40</accession>
<feature type="compositionally biased region" description="Basic and acidic residues" evidence="8">
    <location>
        <begin position="599"/>
        <end position="620"/>
    </location>
</feature>
<evidence type="ECO:0000256" key="8">
    <source>
        <dbReference type="SAM" id="MobiDB-lite"/>
    </source>
</evidence>
<keyword evidence="7 9" id="KW-0472">Membrane</keyword>
<feature type="transmembrane region" description="Helical" evidence="9">
    <location>
        <begin position="269"/>
        <end position="287"/>
    </location>
</feature>
<dbReference type="GeneTree" id="ENSGT00940000159369"/>
<evidence type="ECO:0000256" key="6">
    <source>
        <dbReference type="ARBA" id="ARBA00022989"/>
    </source>
</evidence>
<evidence type="ECO:0000256" key="3">
    <source>
        <dbReference type="ARBA" id="ARBA00022448"/>
    </source>
</evidence>
<sequence>MTASNWGLITNVVNSIVGVSVLTMPFCFKQCGIVLGVLLLFFCSWMTHQSCMFLVHSASSTKRRTYAGLAFHAFGKAGKALVEFSMIGLMLGTCIAFYVVIADLGSNFFAQLLGLPVTGSFRVLLLVVVSLFIVLPLSLQRNMMSSIQSFSAMALIFYTLFMFTIVLSSLRYGIISGSWVERVHLWRFRGVIQCLPIIATTFCCHPQVLPTYDSLDDPSVKRMSTIFTSSLNIVTTFYLMVGFFGYVSFTDDIAGNVLMNFPSNLVTEMIRVGFMMSVAFGFPMMILPCRQAINTMLFEQQQKDGTFSAGGYMPPLRFKVITLCIVFGTMVIGILIPNVETILGLTGATMGSLICFICPALIYRKIMKSGLTAQLVLWVGLGILLISTFTTLSISNAQPSRPIPPPAPKGADKVDIQIPALPKIPDTNPRHELPPVAEEPIRGAEPPQIKGPVDVPDRKRKDDLVQLDRPDAGVAIPDGEAHRHEPPIPQDVVKVDERKNRAELAEESKEKQEERGVDAPVDSGKKNDILEKPDGGQAKKDVPDAADKGQLDHAVLLQVIKEQQEQQKRLLDQQEKLLAVIQEQHKEIHQKQPGGRARAPPDHGEANVKEKPLPVEDAKPDGPPPGAEEQEAVLRQKAAPLELQKEQERRIEKEVQARVEKEVQARVEKERQERERRESLEKRQTAKELQELAEKEQRLQEQELRNQQLQNVIEAKHDAERKNQAPAAGAELQPAKNGGRDLKGDDDDAAVRRAEPPKDADVKNSREEVGVDLKRRKRDAVPGLESLLEMGPADLHAALEERILGDVVVHSRQIKETTRTEE</sequence>
<feature type="transmembrane region" description="Helical" evidence="9">
    <location>
        <begin position="151"/>
        <end position="174"/>
    </location>
</feature>